<dbReference type="PANTHER" id="PTHR22923:SF116">
    <property type="entry name" value="C1Q DOMAIN-CONTAINING PROTEIN"/>
    <property type="match status" value="1"/>
</dbReference>
<evidence type="ECO:0000256" key="1">
    <source>
        <dbReference type="ARBA" id="ARBA00004613"/>
    </source>
</evidence>
<evidence type="ECO:0000313" key="9">
    <source>
        <dbReference type="RefSeq" id="XP_022311296.1"/>
    </source>
</evidence>
<accession>A0A8B8C953</accession>
<reference evidence="9" key="1">
    <citation type="submission" date="2025-08" db="UniProtKB">
        <authorList>
            <consortium name="RefSeq"/>
        </authorList>
    </citation>
    <scope>IDENTIFICATION</scope>
    <source>
        <tissue evidence="9">Whole sample</tissue>
    </source>
</reference>
<dbReference type="PANTHER" id="PTHR22923">
    <property type="entry name" value="CEREBELLIN-RELATED"/>
    <property type="match status" value="1"/>
</dbReference>
<dbReference type="Pfam" id="PF00386">
    <property type="entry name" value="C1q"/>
    <property type="match status" value="1"/>
</dbReference>
<protein>
    <submittedName>
        <fullName evidence="9">Complement C1q tumor necrosis factor-related protein 4-like</fullName>
    </submittedName>
</protein>
<feature type="chain" id="PRO_5034328597" evidence="6">
    <location>
        <begin position="21"/>
        <end position="268"/>
    </location>
</feature>
<keyword evidence="8" id="KW-1185">Reference proteome</keyword>
<dbReference type="InterPro" id="IPR050822">
    <property type="entry name" value="Cerebellin_Synaptic_Org"/>
</dbReference>
<dbReference type="AlphaFoldDB" id="A0A8B8C953"/>
<dbReference type="OrthoDB" id="6151356at2759"/>
<feature type="coiled-coil region" evidence="4">
    <location>
        <begin position="30"/>
        <end position="64"/>
    </location>
</feature>
<gene>
    <name evidence="9" type="primary">LOC111116588</name>
</gene>
<keyword evidence="3 6" id="KW-0732">Signal</keyword>
<feature type="domain" description="C1q" evidence="7">
    <location>
        <begin position="132"/>
        <end position="268"/>
    </location>
</feature>
<dbReference type="KEGG" id="cvn:111116588"/>
<dbReference type="GeneID" id="111116588"/>
<evidence type="ECO:0000256" key="4">
    <source>
        <dbReference type="SAM" id="Coils"/>
    </source>
</evidence>
<feature type="region of interest" description="Disordered" evidence="5">
    <location>
        <begin position="69"/>
        <end position="90"/>
    </location>
</feature>
<dbReference type="GO" id="GO:0005576">
    <property type="term" value="C:extracellular region"/>
    <property type="evidence" value="ECO:0007669"/>
    <property type="project" value="UniProtKB-SubCell"/>
</dbReference>
<name>A0A8B8C953_CRAVI</name>
<comment type="subcellular location">
    <subcellularLocation>
        <location evidence="1">Secreted</location>
    </subcellularLocation>
</comment>
<evidence type="ECO:0000256" key="6">
    <source>
        <dbReference type="SAM" id="SignalP"/>
    </source>
</evidence>
<dbReference type="RefSeq" id="XP_022311296.1">
    <property type="nucleotide sequence ID" value="XM_022455588.1"/>
</dbReference>
<dbReference type="SMART" id="SM00110">
    <property type="entry name" value="C1Q"/>
    <property type="match status" value="1"/>
</dbReference>
<dbReference type="Gene3D" id="2.60.120.40">
    <property type="match status" value="1"/>
</dbReference>
<dbReference type="InterPro" id="IPR008983">
    <property type="entry name" value="Tumour_necrosis_fac-like_dom"/>
</dbReference>
<keyword evidence="2" id="KW-0964">Secreted</keyword>
<dbReference type="Proteomes" id="UP000694844">
    <property type="component" value="Chromosome 10"/>
</dbReference>
<proteinExistence type="predicted"/>
<dbReference type="PROSITE" id="PS50871">
    <property type="entry name" value="C1Q"/>
    <property type="match status" value="1"/>
</dbReference>
<dbReference type="SUPFAM" id="SSF49842">
    <property type="entry name" value="TNF-like"/>
    <property type="match status" value="1"/>
</dbReference>
<feature type="signal peptide" evidence="6">
    <location>
        <begin position="1"/>
        <end position="20"/>
    </location>
</feature>
<evidence type="ECO:0000256" key="2">
    <source>
        <dbReference type="ARBA" id="ARBA00022525"/>
    </source>
</evidence>
<evidence type="ECO:0000259" key="7">
    <source>
        <dbReference type="PROSITE" id="PS50871"/>
    </source>
</evidence>
<organism evidence="8 9">
    <name type="scientific">Crassostrea virginica</name>
    <name type="common">Eastern oyster</name>
    <dbReference type="NCBI Taxonomy" id="6565"/>
    <lineage>
        <taxon>Eukaryota</taxon>
        <taxon>Metazoa</taxon>
        <taxon>Spiralia</taxon>
        <taxon>Lophotrochozoa</taxon>
        <taxon>Mollusca</taxon>
        <taxon>Bivalvia</taxon>
        <taxon>Autobranchia</taxon>
        <taxon>Pteriomorphia</taxon>
        <taxon>Ostreida</taxon>
        <taxon>Ostreoidea</taxon>
        <taxon>Ostreidae</taxon>
        <taxon>Crassostrea</taxon>
    </lineage>
</organism>
<keyword evidence="4" id="KW-0175">Coiled coil</keyword>
<dbReference type="InterPro" id="IPR001073">
    <property type="entry name" value="C1q_dom"/>
</dbReference>
<evidence type="ECO:0000256" key="5">
    <source>
        <dbReference type="SAM" id="MobiDB-lite"/>
    </source>
</evidence>
<sequence length="268" mass="29476">MGFRLPFLFLCLSICDGALGYSVTDLVDKLQNLEKKFVVMTKTVAQLTSENDDLRARVTVLEGLISSDGNTSPLSKPKEESNGLSHNPESISFEEGVESERLDELQQNTSRRLVNGENYDQRRKSIVRTPPSPTGVFAFHAYISKDSSGPLPIHHVLTFDVVSLNKGDGYNAFDGIFVVPVAGTYVFTWSFMSEPHGTVYTQLMKNADVIGTRYAESATASVWDFSTGVVVVDVAVGNHIYVRLGYESNGKVLSITESKTSFSGWLLD</sequence>
<dbReference type="PRINTS" id="PR00007">
    <property type="entry name" value="COMPLEMNTC1Q"/>
</dbReference>
<evidence type="ECO:0000256" key="3">
    <source>
        <dbReference type="ARBA" id="ARBA00022729"/>
    </source>
</evidence>
<evidence type="ECO:0000313" key="8">
    <source>
        <dbReference type="Proteomes" id="UP000694844"/>
    </source>
</evidence>